<protein>
    <submittedName>
        <fullName evidence="1">Uncharacterized protein</fullName>
    </submittedName>
</protein>
<name>A0A238KG48_9RHOB</name>
<dbReference type="AlphaFoldDB" id="A0A238KG48"/>
<evidence type="ECO:0000313" key="1">
    <source>
        <dbReference type="EMBL" id="SMX41803.1"/>
    </source>
</evidence>
<organism evidence="1 2">
    <name type="scientific">Ruegeria arenilitoris</name>
    <dbReference type="NCBI Taxonomy" id="1173585"/>
    <lineage>
        <taxon>Bacteria</taxon>
        <taxon>Pseudomonadati</taxon>
        <taxon>Pseudomonadota</taxon>
        <taxon>Alphaproteobacteria</taxon>
        <taxon>Rhodobacterales</taxon>
        <taxon>Roseobacteraceae</taxon>
        <taxon>Ruegeria</taxon>
    </lineage>
</organism>
<reference evidence="2" key="1">
    <citation type="submission" date="2017-05" db="EMBL/GenBank/DDBJ databases">
        <authorList>
            <person name="Rodrigo-Torres L."/>
            <person name="Arahal R. D."/>
            <person name="Lucena T."/>
        </authorList>
    </citation>
    <scope>NUCLEOTIDE SEQUENCE [LARGE SCALE GENOMIC DNA]</scope>
    <source>
        <strain evidence="2">CECT 8715</strain>
    </source>
</reference>
<dbReference type="EMBL" id="FXYG01000002">
    <property type="protein sequence ID" value="SMX41803.1"/>
    <property type="molecule type" value="Genomic_DNA"/>
</dbReference>
<gene>
    <name evidence="1" type="ORF">RUA8715_02103</name>
</gene>
<dbReference type="Proteomes" id="UP000202485">
    <property type="component" value="Unassembled WGS sequence"/>
</dbReference>
<proteinExistence type="predicted"/>
<accession>A0A238KG48</accession>
<keyword evidence="2" id="KW-1185">Reference proteome</keyword>
<evidence type="ECO:0000313" key="2">
    <source>
        <dbReference type="Proteomes" id="UP000202485"/>
    </source>
</evidence>
<sequence length="54" mass="6196">MIFPRVNYCTFADDRILHSKGKGEAAHGDFAIYPLAPLRLRTFRAIRIHLVETP</sequence>